<dbReference type="AlphaFoldDB" id="A0A843XHI4"/>
<evidence type="ECO:0000313" key="2">
    <source>
        <dbReference type="EMBL" id="MQM19034.1"/>
    </source>
</evidence>
<reference evidence="2" key="1">
    <citation type="submission" date="2017-07" db="EMBL/GenBank/DDBJ databases">
        <title>Taro Niue Genome Assembly and Annotation.</title>
        <authorList>
            <person name="Atibalentja N."/>
            <person name="Keating K."/>
            <person name="Fields C.J."/>
        </authorList>
    </citation>
    <scope>NUCLEOTIDE SEQUENCE</scope>
    <source>
        <strain evidence="2">Niue_2</strain>
        <tissue evidence="2">Leaf</tissue>
    </source>
</reference>
<keyword evidence="3" id="KW-1185">Reference proteome</keyword>
<feature type="compositionally biased region" description="Basic and acidic residues" evidence="1">
    <location>
        <begin position="296"/>
        <end position="309"/>
    </location>
</feature>
<proteinExistence type="predicted"/>
<dbReference type="Proteomes" id="UP000652761">
    <property type="component" value="Unassembled WGS sequence"/>
</dbReference>
<comment type="caution">
    <text evidence="2">The sequence shown here is derived from an EMBL/GenBank/DDBJ whole genome shotgun (WGS) entry which is preliminary data.</text>
</comment>
<dbReference type="EMBL" id="NMUH01008605">
    <property type="protein sequence ID" value="MQM19034.1"/>
    <property type="molecule type" value="Genomic_DNA"/>
</dbReference>
<organism evidence="2 3">
    <name type="scientific">Colocasia esculenta</name>
    <name type="common">Wild taro</name>
    <name type="synonym">Arum esculentum</name>
    <dbReference type="NCBI Taxonomy" id="4460"/>
    <lineage>
        <taxon>Eukaryota</taxon>
        <taxon>Viridiplantae</taxon>
        <taxon>Streptophyta</taxon>
        <taxon>Embryophyta</taxon>
        <taxon>Tracheophyta</taxon>
        <taxon>Spermatophyta</taxon>
        <taxon>Magnoliopsida</taxon>
        <taxon>Liliopsida</taxon>
        <taxon>Araceae</taxon>
        <taxon>Aroideae</taxon>
        <taxon>Colocasieae</taxon>
        <taxon>Colocasia</taxon>
    </lineage>
</organism>
<name>A0A843XHI4_COLES</name>
<feature type="region of interest" description="Disordered" evidence="1">
    <location>
        <begin position="271"/>
        <end position="322"/>
    </location>
</feature>
<evidence type="ECO:0000256" key="1">
    <source>
        <dbReference type="SAM" id="MobiDB-lite"/>
    </source>
</evidence>
<gene>
    <name evidence="2" type="ORF">Taro_052034</name>
</gene>
<accession>A0A843XHI4</accession>
<evidence type="ECO:0000313" key="3">
    <source>
        <dbReference type="Proteomes" id="UP000652761"/>
    </source>
</evidence>
<protein>
    <submittedName>
        <fullName evidence="2">Uncharacterized protein</fullName>
    </submittedName>
</protein>
<sequence length="337" mass="36536">MPRNKVTLGAKRHVEGSDRLFTVAQLLLQLADNDHQCPQALCNKGSYLHRPRGSTTHVATTRCKCLFQGASPSPLREALWVVFNVKRDTATRWASFCNVAWVRRTKSLAKIVGRDNTLVCCLLRNIPSTFPPPLPSYTFYKIVLCQRGGTSPLPRPPGLGLPLSGLACISSTVSSTLVAASRRKEKRGVGVPVQGTPLPTATTSPLRRRRWLPMPAPLLGPLAIAAAAAWPFGHCRRCFPSSPLLLGSLCNRYAACSLPAATICVEHRRKGGRGSPPLLPLLPVSIAGRGGGRRRSSNDRDESSNDRDGVFSTPYKSTGAPQARGGLFLKLQHRARL</sequence>